<dbReference type="AlphaFoldDB" id="A0AAD6D420"/>
<dbReference type="PANTHER" id="PTHR15549">
    <property type="entry name" value="PAIRED IMMUNOGLOBULIN-LIKE TYPE 2 RECEPTOR"/>
    <property type="match status" value="1"/>
</dbReference>
<name>A0AAD6D420_9EURO</name>
<feature type="compositionally biased region" description="Basic and acidic residues" evidence="5">
    <location>
        <begin position="293"/>
        <end position="302"/>
    </location>
</feature>
<organism evidence="7 8">
    <name type="scientific">Penicillium frequentans</name>
    <dbReference type="NCBI Taxonomy" id="3151616"/>
    <lineage>
        <taxon>Eukaryota</taxon>
        <taxon>Fungi</taxon>
        <taxon>Dikarya</taxon>
        <taxon>Ascomycota</taxon>
        <taxon>Pezizomycotina</taxon>
        <taxon>Eurotiomycetes</taxon>
        <taxon>Eurotiomycetidae</taxon>
        <taxon>Eurotiales</taxon>
        <taxon>Aspergillaceae</taxon>
        <taxon>Penicillium</taxon>
    </lineage>
</organism>
<keyword evidence="3 6" id="KW-1133">Transmembrane helix</keyword>
<evidence type="ECO:0000256" key="1">
    <source>
        <dbReference type="ARBA" id="ARBA00004167"/>
    </source>
</evidence>
<feature type="region of interest" description="Disordered" evidence="5">
    <location>
        <begin position="205"/>
        <end position="237"/>
    </location>
</feature>
<gene>
    <name evidence="7" type="ORF">N7494_001566</name>
</gene>
<protein>
    <submittedName>
        <fullName evidence="7">Uncharacterized protein</fullName>
    </submittedName>
</protein>
<keyword evidence="2 6" id="KW-0812">Transmembrane</keyword>
<evidence type="ECO:0000256" key="4">
    <source>
        <dbReference type="ARBA" id="ARBA00023136"/>
    </source>
</evidence>
<keyword evidence="8" id="KW-1185">Reference proteome</keyword>
<comment type="subcellular location">
    <subcellularLocation>
        <location evidence="1">Membrane</location>
        <topology evidence="1">Single-pass membrane protein</topology>
    </subcellularLocation>
</comment>
<proteinExistence type="predicted"/>
<accession>A0AAD6D420</accession>
<feature type="region of interest" description="Disordered" evidence="5">
    <location>
        <begin position="272"/>
        <end position="315"/>
    </location>
</feature>
<dbReference type="EMBL" id="JAQIZZ010000002">
    <property type="protein sequence ID" value="KAJ5552188.1"/>
    <property type="molecule type" value="Genomic_DNA"/>
</dbReference>
<evidence type="ECO:0000256" key="5">
    <source>
        <dbReference type="SAM" id="MobiDB-lite"/>
    </source>
</evidence>
<dbReference type="Proteomes" id="UP001220324">
    <property type="component" value="Unassembled WGS sequence"/>
</dbReference>
<evidence type="ECO:0000256" key="2">
    <source>
        <dbReference type="ARBA" id="ARBA00022692"/>
    </source>
</evidence>
<evidence type="ECO:0000313" key="7">
    <source>
        <dbReference type="EMBL" id="KAJ5552188.1"/>
    </source>
</evidence>
<evidence type="ECO:0000256" key="6">
    <source>
        <dbReference type="SAM" id="Phobius"/>
    </source>
</evidence>
<comment type="caution">
    <text evidence="7">The sequence shown here is derived from an EMBL/GenBank/DDBJ whole genome shotgun (WGS) entry which is preliminary data.</text>
</comment>
<feature type="transmembrane region" description="Helical" evidence="6">
    <location>
        <begin position="242"/>
        <end position="264"/>
    </location>
</feature>
<dbReference type="GO" id="GO:0071944">
    <property type="term" value="C:cell periphery"/>
    <property type="evidence" value="ECO:0007669"/>
    <property type="project" value="UniProtKB-ARBA"/>
</dbReference>
<evidence type="ECO:0000313" key="8">
    <source>
        <dbReference type="Proteomes" id="UP001220324"/>
    </source>
</evidence>
<sequence length="321" mass="32682">MSASTSTRPNIGPLTTAFIYPSSCAIAVLDCQTCSTAWQAQACSTNAFNNQGVQDNPACWPPQSNDEYLTGKAFNGGGFYSPGISCPTGYSSACSATYGGVTEYSFQFPLISSETAVGCCPSGFACGYTWDGTESAQTCYSDYSTGSFPAVHCSSGTSNGFSYLTVPLTAVASASVSVSVSIVTVDSVRVNAPLFQLMYQTTDLPVSSTSTSDSTTIGKATSTAAPSATSVSSSSLSTGAKAGIGVGAGVAGLIFIGLFVFIVLQRRRRRNGSALQGPGEPHGQSAGRGVELSGDRPGKAELHGSPPASEVEGSTVVAELL</sequence>
<dbReference type="PANTHER" id="PTHR15549:SF27">
    <property type="entry name" value="CHITIN-BINDING TYPE-1 DOMAIN-CONTAINING PROTEIN"/>
    <property type="match status" value="1"/>
</dbReference>
<feature type="compositionally biased region" description="Low complexity" evidence="5">
    <location>
        <begin position="207"/>
        <end position="237"/>
    </location>
</feature>
<reference evidence="7 8" key="1">
    <citation type="journal article" date="2023" name="IMA Fungus">
        <title>Comparative genomic study of the Penicillium genus elucidates a diverse pangenome and 15 lateral gene transfer events.</title>
        <authorList>
            <person name="Petersen C."/>
            <person name="Sorensen T."/>
            <person name="Nielsen M.R."/>
            <person name="Sondergaard T.E."/>
            <person name="Sorensen J.L."/>
            <person name="Fitzpatrick D.A."/>
            <person name="Frisvad J.C."/>
            <person name="Nielsen K.L."/>
        </authorList>
    </citation>
    <scope>NUCLEOTIDE SEQUENCE [LARGE SCALE GENOMIC DNA]</scope>
    <source>
        <strain evidence="7 8">IBT 35679</strain>
    </source>
</reference>
<dbReference type="InterPro" id="IPR051694">
    <property type="entry name" value="Immunoregulatory_rcpt-like"/>
</dbReference>
<evidence type="ECO:0000256" key="3">
    <source>
        <dbReference type="ARBA" id="ARBA00022989"/>
    </source>
</evidence>
<dbReference type="GO" id="GO:0016020">
    <property type="term" value="C:membrane"/>
    <property type="evidence" value="ECO:0007669"/>
    <property type="project" value="UniProtKB-SubCell"/>
</dbReference>
<keyword evidence="4 6" id="KW-0472">Membrane</keyword>